<dbReference type="Gene3D" id="3.30.1780.10">
    <property type="entry name" value="ornithine cyclodeaminase, domain 1"/>
    <property type="match status" value="1"/>
</dbReference>
<evidence type="ECO:0000313" key="2">
    <source>
        <dbReference type="EMBL" id="HIQ29181.1"/>
    </source>
</evidence>
<organism evidence="2 3">
    <name type="scientific">Caldiarchaeum subterraneum</name>
    <dbReference type="NCBI Taxonomy" id="311458"/>
    <lineage>
        <taxon>Archaea</taxon>
        <taxon>Nitrososphaerota</taxon>
        <taxon>Candidatus Caldarchaeales</taxon>
        <taxon>Candidatus Caldarchaeaceae</taxon>
        <taxon>Candidatus Caldarchaeum</taxon>
    </lineage>
</organism>
<dbReference type="PANTHER" id="PTHR13812">
    <property type="entry name" value="KETIMINE REDUCTASE MU-CRYSTALLIN"/>
    <property type="match status" value="1"/>
</dbReference>
<comment type="similarity">
    <text evidence="1">Belongs to the ornithine cyclodeaminase/mu-crystallin family.</text>
</comment>
<dbReference type="InterPro" id="IPR023401">
    <property type="entry name" value="ODC_N"/>
</dbReference>
<dbReference type="Pfam" id="PF02423">
    <property type="entry name" value="OCD_Mu_crystall"/>
    <property type="match status" value="1"/>
</dbReference>
<dbReference type="GO" id="GO:0019752">
    <property type="term" value="P:carboxylic acid metabolic process"/>
    <property type="evidence" value="ECO:0007669"/>
    <property type="project" value="UniProtKB-ARBA"/>
</dbReference>
<dbReference type="GO" id="GO:0005737">
    <property type="term" value="C:cytoplasm"/>
    <property type="evidence" value="ECO:0007669"/>
    <property type="project" value="TreeGrafter"/>
</dbReference>
<proteinExistence type="inferred from homology"/>
<dbReference type="Proteomes" id="UP000608579">
    <property type="component" value="Unassembled WGS sequence"/>
</dbReference>
<evidence type="ECO:0000313" key="3">
    <source>
        <dbReference type="Proteomes" id="UP000608579"/>
    </source>
</evidence>
<dbReference type="EMBL" id="DQVM01000027">
    <property type="protein sequence ID" value="HIQ29181.1"/>
    <property type="molecule type" value="Genomic_DNA"/>
</dbReference>
<dbReference type="PIRSF" id="PIRSF001439">
    <property type="entry name" value="CryM"/>
    <property type="match status" value="1"/>
</dbReference>
<dbReference type="Gene3D" id="3.40.50.720">
    <property type="entry name" value="NAD(P)-binding Rossmann-like Domain"/>
    <property type="match status" value="1"/>
</dbReference>
<accession>A0A832ZVH9</accession>
<gene>
    <name evidence="2" type="ORF">EYH45_01305</name>
</gene>
<dbReference type="GO" id="GO:0016491">
    <property type="term" value="F:oxidoreductase activity"/>
    <property type="evidence" value="ECO:0007669"/>
    <property type="project" value="UniProtKB-ARBA"/>
</dbReference>
<reference evidence="2" key="1">
    <citation type="journal article" date="2020" name="ISME J.">
        <title>Gammaproteobacteria mediating utilization of methyl-, sulfur- and petroleum organic compounds in deep ocean hydrothermal plumes.</title>
        <authorList>
            <person name="Zhou Z."/>
            <person name="Liu Y."/>
            <person name="Pan J."/>
            <person name="Cron B.R."/>
            <person name="Toner B.M."/>
            <person name="Anantharaman K."/>
            <person name="Breier J.A."/>
            <person name="Dick G.J."/>
            <person name="Li M."/>
        </authorList>
    </citation>
    <scope>NUCLEOTIDE SEQUENCE</scope>
    <source>
        <strain evidence="2">SZUA-1515</strain>
    </source>
</reference>
<sequence length="317" mass="34776">MRVVSDSEVEEIVPVREVVEAVERGYAAVTSGKAVMPVRSRMEIKEYLGDVLLMPCYVPEFNIYSLKIVTVYPKNVEKNLPTVSATVVILNPETGEALAVAEGRVLTGLRTGAATAVGVKYLARRDSRYVGIIGCGYQAKWQLLALTAVMKPEKIIVYDIVEEKAREFVNRMSSLLDCEITQSLSGEQLARVSDIIITVTTSKTPVVKREWIKPGTHISAIGAYTPEMAELDPALVANAKVVVDSREAAREEAGDIIQAVNRGLMKWDDVYAEIGEIILGWKKGREDEDEITIFKSVGLAVQDAAAAKVLLNHLKTK</sequence>
<dbReference type="InterPro" id="IPR036291">
    <property type="entry name" value="NAD(P)-bd_dom_sf"/>
</dbReference>
<dbReference type="PANTHER" id="PTHR13812:SF19">
    <property type="entry name" value="KETIMINE REDUCTASE MU-CRYSTALLIN"/>
    <property type="match status" value="1"/>
</dbReference>
<dbReference type="SUPFAM" id="SSF51735">
    <property type="entry name" value="NAD(P)-binding Rossmann-fold domains"/>
    <property type="match status" value="1"/>
</dbReference>
<evidence type="ECO:0000256" key="1">
    <source>
        <dbReference type="ARBA" id="ARBA00008903"/>
    </source>
</evidence>
<comment type="caution">
    <text evidence="2">The sequence shown here is derived from an EMBL/GenBank/DDBJ whole genome shotgun (WGS) entry which is preliminary data.</text>
</comment>
<dbReference type="InterPro" id="IPR003462">
    <property type="entry name" value="ODC_Mu_crystall"/>
</dbReference>
<name>A0A832ZVH9_CALS0</name>
<dbReference type="AlphaFoldDB" id="A0A832ZVH9"/>
<protein>
    <submittedName>
        <fullName evidence="2">Ornithine cyclodeaminase family protein</fullName>
    </submittedName>
</protein>
<dbReference type="FunFam" id="3.40.50.720:FF:000311">
    <property type="entry name" value="Ornithine cyclodeaminase"/>
    <property type="match status" value="1"/>
</dbReference>